<feature type="compositionally biased region" description="Basic residues" evidence="8">
    <location>
        <begin position="626"/>
        <end position="636"/>
    </location>
</feature>
<evidence type="ECO:0000256" key="5">
    <source>
        <dbReference type="ARBA" id="ARBA00023016"/>
    </source>
</evidence>
<evidence type="ECO:0000256" key="6">
    <source>
        <dbReference type="ARBA" id="ARBA00023054"/>
    </source>
</evidence>
<evidence type="ECO:0000256" key="4">
    <source>
        <dbReference type="ARBA" id="ARBA00022490"/>
    </source>
</evidence>
<evidence type="ECO:0000256" key="7">
    <source>
        <dbReference type="RuleBase" id="RU049441"/>
    </source>
</evidence>
<gene>
    <name evidence="9" type="ORF">PILCRDRAFT_16832</name>
</gene>
<dbReference type="OrthoDB" id="21629at2759"/>
<feature type="compositionally biased region" description="Low complexity" evidence="8">
    <location>
        <begin position="355"/>
        <end position="369"/>
    </location>
</feature>
<reference evidence="10" key="2">
    <citation type="submission" date="2015-01" db="EMBL/GenBank/DDBJ databases">
        <title>Evolutionary Origins and Diversification of the Mycorrhizal Mutualists.</title>
        <authorList>
            <consortium name="DOE Joint Genome Institute"/>
            <consortium name="Mycorrhizal Genomics Consortium"/>
            <person name="Kohler A."/>
            <person name="Kuo A."/>
            <person name="Nagy L.G."/>
            <person name="Floudas D."/>
            <person name="Copeland A."/>
            <person name="Barry K.W."/>
            <person name="Cichocki N."/>
            <person name="Veneault-Fourrey C."/>
            <person name="LaButti K."/>
            <person name="Lindquist E.A."/>
            <person name="Lipzen A."/>
            <person name="Lundell T."/>
            <person name="Morin E."/>
            <person name="Murat C."/>
            <person name="Riley R."/>
            <person name="Ohm R."/>
            <person name="Sun H."/>
            <person name="Tunlid A."/>
            <person name="Henrissat B."/>
            <person name="Grigoriev I.V."/>
            <person name="Hibbett D.S."/>
            <person name="Martin F."/>
        </authorList>
    </citation>
    <scope>NUCLEOTIDE SEQUENCE [LARGE SCALE GENOMIC DNA]</scope>
    <source>
        <strain evidence="10">F 1598</strain>
    </source>
</reference>
<reference evidence="9 10" key="1">
    <citation type="submission" date="2014-04" db="EMBL/GenBank/DDBJ databases">
        <authorList>
            <consortium name="DOE Joint Genome Institute"/>
            <person name="Kuo A."/>
            <person name="Tarkka M."/>
            <person name="Buscot F."/>
            <person name="Kohler A."/>
            <person name="Nagy L.G."/>
            <person name="Floudas D."/>
            <person name="Copeland A."/>
            <person name="Barry K.W."/>
            <person name="Cichocki N."/>
            <person name="Veneault-Fourrey C."/>
            <person name="LaButti K."/>
            <person name="Lindquist E.A."/>
            <person name="Lipzen A."/>
            <person name="Lundell T."/>
            <person name="Morin E."/>
            <person name="Murat C."/>
            <person name="Sun H."/>
            <person name="Tunlid A."/>
            <person name="Henrissat B."/>
            <person name="Grigoriev I.V."/>
            <person name="Hibbett D.S."/>
            <person name="Martin F."/>
            <person name="Nordberg H.P."/>
            <person name="Cantor M.N."/>
            <person name="Hua S.X."/>
        </authorList>
    </citation>
    <scope>NUCLEOTIDE SEQUENCE [LARGE SCALE GENOMIC DNA]</scope>
    <source>
        <strain evidence="9 10">F 1598</strain>
    </source>
</reference>
<dbReference type="HOGENOM" id="CLU_347789_0_0_1"/>
<dbReference type="GO" id="GO:0005737">
    <property type="term" value="C:cytoplasm"/>
    <property type="evidence" value="ECO:0007669"/>
    <property type="project" value="UniProtKB-SubCell"/>
</dbReference>
<evidence type="ECO:0000256" key="1">
    <source>
        <dbReference type="ARBA" id="ARBA00004496"/>
    </source>
</evidence>
<accession>A0A0C3B350</accession>
<evidence type="ECO:0000256" key="2">
    <source>
        <dbReference type="ARBA" id="ARBA00007112"/>
    </source>
</evidence>
<feature type="non-terminal residue" evidence="9">
    <location>
        <position position="751"/>
    </location>
</feature>
<organism evidence="9 10">
    <name type="scientific">Piloderma croceum (strain F 1598)</name>
    <dbReference type="NCBI Taxonomy" id="765440"/>
    <lineage>
        <taxon>Eukaryota</taxon>
        <taxon>Fungi</taxon>
        <taxon>Dikarya</taxon>
        <taxon>Basidiomycota</taxon>
        <taxon>Agaricomycotina</taxon>
        <taxon>Agaricomycetes</taxon>
        <taxon>Agaricomycetidae</taxon>
        <taxon>Atheliales</taxon>
        <taxon>Atheliaceae</taxon>
        <taxon>Piloderma</taxon>
    </lineage>
</organism>
<keyword evidence="5 7" id="KW-0346">Stress response</keyword>
<feature type="compositionally biased region" description="Pro residues" evidence="8">
    <location>
        <begin position="602"/>
        <end position="611"/>
    </location>
</feature>
<protein>
    <recommendedName>
        <fullName evidence="3 7">Stress response protein NST1</fullName>
    </recommendedName>
</protein>
<evidence type="ECO:0000256" key="8">
    <source>
        <dbReference type="SAM" id="MobiDB-lite"/>
    </source>
</evidence>
<dbReference type="STRING" id="765440.A0A0C3B350"/>
<feature type="compositionally biased region" description="Pro residues" evidence="8">
    <location>
        <begin position="496"/>
        <end position="508"/>
    </location>
</feature>
<feature type="region of interest" description="Disordered" evidence="8">
    <location>
        <begin position="299"/>
        <end position="327"/>
    </location>
</feature>
<name>A0A0C3B350_PILCF</name>
<feature type="compositionally biased region" description="Basic residues" evidence="8">
    <location>
        <begin position="34"/>
        <end position="45"/>
    </location>
</feature>
<dbReference type="InterPro" id="IPR025279">
    <property type="entry name" value="NST1"/>
</dbReference>
<feature type="compositionally biased region" description="Acidic residues" evidence="8">
    <location>
        <begin position="71"/>
        <end position="81"/>
    </location>
</feature>
<dbReference type="InParanoid" id="A0A0C3B350"/>
<comment type="function">
    <text evidence="7">May act as a negative regulator of salt tolerance.</text>
</comment>
<proteinExistence type="inferred from homology"/>
<feature type="region of interest" description="Disordered" evidence="8">
    <location>
        <begin position="1"/>
        <end position="57"/>
    </location>
</feature>
<feature type="compositionally biased region" description="Low complexity" evidence="8">
    <location>
        <begin position="439"/>
        <end position="464"/>
    </location>
</feature>
<dbReference type="EMBL" id="KN833236">
    <property type="protein sequence ID" value="KIM71687.1"/>
    <property type="molecule type" value="Genomic_DNA"/>
</dbReference>
<keyword evidence="6 7" id="KW-0175">Coiled coil</keyword>
<feature type="region of interest" description="Disordered" evidence="8">
    <location>
        <begin position="71"/>
        <end position="97"/>
    </location>
</feature>
<keyword evidence="4 7" id="KW-0963">Cytoplasm</keyword>
<feature type="region of interest" description="Disordered" evidence="8">
    <location>
        <begin position="596"/>
        <end position="751"/>
    </location>
</feature>
<evidence type="ECO:0000256" key="3">
    <source>
        <dbReference type="ARBA" id="ARBA00020733"/>
    </source>
</evidence>
<sequence length="751" mass="80619">MAANKGKLPAMVNRRSPVLSSRVQSMSPPPNGSSKKKKKNKKGKGKEKSIDTSSANAVYNTSIAHLDMYDREDEDDEDDDSIPPLEPLPYSHTGALHTGLSPTLESVHISTTASLTANANNPAAQSELLATANDLYRNMGMMHGPVGEGGVKMTTTTATIGLRAGINMGAAGGGGAMISADDEEYWAAFPPHIKNFVRSVWAQAPFESPGDEKAKAQAMYAIAQQMVQSGKTTHTTTTTTTSKGDGVYPPSLPFDPSMFSDPAFTLSLEQAAAAFHNAPPPSLGRTTTTTTNVVIEQEGYCSDDGDDDDDGGGGGGGGGAEQLNGRPRLTQAEVILSYQEALQQKLNKNIKNNMAGQGAAVPRPVVADPVPKRGPNLTPSVDRKGIAPDSWTTIHKQMPAAGQKSQSPAAAAAAAPQPPPPPPSSRAAGKQPMAYLPNSQQQQQQQQTQSTTQRTTSARAASKAPLPPHAYPHNHPPHHHPSPPSSNASGPHKPRPPAANPTPAPPKPNKIWSTSTIEERERIKEFWLGLGEEERRNLVKIEKDTVLRKMKEQQKHSCSCAVCGRKRNAIEDELEVLYDAYYEELEQYANYQQRYVSSGGTLPPPPGPGPFPGSVELDKDGVVIGQHHKPSHHPPPRPKNPAVMTNGRKPPKTESEFDDDEGEEEEYEEEEYEEEEEDEEEDEDEEDDGEPEDEEDVKAPRGRKLPSTVPPPTAAAAAAATRGRRPPPNGTAKPIERDGLFNLGNSLTVTG</sequence>
<feature type="region of interest" description="Disordered" evidence="8">
    <location>
        <begin position="355"/>
        <end position="516"/>
    </location>
</feature>
<comment type="similarity">
    <text evidence="2 7">Belongs to the NST1 family.</text>
</comment>
<feature type="compositionally biased region" description="Low complexity" evidence="8">
    <location>
        <begin position="399"/>
        <end position="415"/>
    </location>
</feature>
<feature type="compositionally biased region" description="Acidic residues" evidence="8">
    <location>
        <begin position="301"/>
        <end position="311"/>
    </location>
</feature>
<feature type="compositionally biased region" description="Acidic residues" evidence="8">
    <location>
        <begin position="656"/>
        <end position="696"/>
    </location>
</feature>
<evidence type="ECO:0000313" key="10">
    <source>
        <dbReference type="Proteomes" id="UP000054166"/>
    </source>
</evidence>
<keyword evidence="10" id="KW-1185">Reference proteome</keyword>
<dbReference type="Pfam" id="PF13945">
    <property type="entry name" value="NST1"/>
    <property type="match status" value="1"/>
</dbReference>
<dbReference type="AlphaFoldDB" id="A0A0C3B350"/>
<comment type="subcellular location">
    <subcellularLocation>
        <location evidence="1 7">Cytoplasm</location>
    </subcellularLocation>
</comment>
<evidence type="ECO:0000313" key="9">
    <source>
        <dbReference type="EMBL" id="KIM71687.1"/>
    </source>
</evidence>
<dbReference type="Proteomes" id="UP000054166">
    <property type="component" value="Unassembled WGS sequence"/>
</dbReference>